<feature type="binding site" evidence="5">
    <location>
        <begin position="101"/>
        <end position="104"/>
    </location>
    <ligand>
        <name>5-phospho-alpha-D-ribose 1-diphosphate</name>
        <dbReference type="ChEBI" id="CHEBI:58017"/>
    </ligand>
</feature>
<evidence type="ECO:0000259" key="7">
    <source>
        <dbReference type="Pfam" id="PF02885"/>
    </source>
</evidence>
<feature type="binding site" evidence="5">
    <location>
        <position position="235"/>
    </location>
    <ligand>
        <name>Mg(2+)</name>
        <dbReference type="ChEBI" id="CHEBI:18420"/>
        <label>2</label>
    </ligand>
</feature>
<keyword evidence="9" id="KW-1185">Reference proteome</keyword>
<feature type="binding site" evidence="5">
    <location>
        <position position="91"/>
    </location>
    <ligand>
        <name>5-phospho-alpha-D-ribose 1-diphosphate</name>
        <dbReference type="ChEBI" id="CHEBI:58017"/>
    </ligand>
</feature>
<name>A0ABN3BV49_9ACTN</name>
<comment type="function">
    <text evidence="5">Catalyzes the transfer of the phosphoribosyl group of 5-phosphorylribose-1-pyrophosphate (PRPP) to anthranilate to yield N-(5'-phosphoribosyl)-anthranilate (PRA).</text>
</comment>
<dbReference type="HAMAP" id="MF_00211">
    <property type="entry name" value="TrpD"/>
    <property type="match status" value="1"/>
</dbReference>
<feature type="binding site" evidence="5">
    <location>
        <position position="99"/>
    </location>
    <ligand>
        <name>5-phospho-alpha-D-ribose 1-diphosphate</name>
        <dbReference type="ChEBI" id="CHEBI:58017"/>
    </ligand>
</feature>
<keyword evidence="5" id="KW-0028">Amino-acid biosynthesis</keyword>
<dbReference type="NCBIfam" id="TIGR01245">
    <property type="entry name" value="trpD"/>
    <property type="match status" value="1"/>
</dbReference>
<dbReference type="EC" id="2.4.2.18" evidence="5"/>
<evidence type="ECO:0000259" key="6">
    <source>
        <dbReference type="Pfam" id="PF00591"/>
    </source>
</evidence>
<evidence type="ECO:0000313" key="9">
    <source>
        <dbReference type="Proteomes" id="UP001501391"/>
    </source>
</evidence>
<reference evidence="8 9" key="1">
    <citation type="journal article" date="2019" name="Int. J. Syst. Evol. Microbiol.">
        <title>The Global Catalogue of Microorganisms (GCM) 10K type strain sequencing project: providing services to taxonomists for standard genome sequencing and annotation.</title>
        <authorList>
            <consortium name="The Broad Institute Genomics Platform"/>
            <consortium name="The Broad Institute Genome Sequencing Center for Infectious Disease"/>
            <person name="Wu L."/>
            <person name="Ma J."/>
        </authorList>
    </citation>
    <scope>NUCLEOTIDE SEQUENCE [LARGE SCALE GENOMIC DNA]</scope>
    <source>
        <strain evidence="8 9">JCM 14924</strain>
    </source>
</reference>
<keyword evidence="2 5" id="KW-0808">Transferase</keyword>
<sequence length="364" mass="38325">MQRRMTARYAERSWPQLIETLLTGRDLTPDDTAWALRQVMCGEVPPARLAGLLVALRAKGEVAEEIEGLLRTLYEHAVPLPVPGPVLDIVGTGGDRSHSVNLSTMAAIVAAGAGARVVKHGGRAASSACGSADVLEELGVVLDLPPACLPDLFEETGLIFCFAPVFHPALRHAAPVRRELGVPTVFNLLGPLANPARPAAQTLGVADPRFGPLAARVLARRGTSGLVVRGDDGMDELTVTTTSTVWTVSGGEVTTTTFDPREVGIPHAGADALRGGDRRYNARVARDVLAGERGPVRDAVLLSAAAGLASLRPDDRPVAERIAACLPDARLSIDSGAAAELLDHWVRVSREMAAGDRTPVFGRP</sequence>
<dbReference type="InterPro" id="IPR017459">
    <property type="entry name" value="Glycosyl_Trfase_fam3_N_dom"/>
</dbReference>
<protein>
    <recommendedName>
        <fullName evidence="5">Anthranilate phosphoribosyltransferase</fullName>
        <ecNumber evidence="5">2.4.2.18</ecNumber>
    </recommendedName>
</protein>
<dbReference type="Pfam" id="PF02885">
    <property type="entry name" value="Glycos_trans_3N"/>
    <property type="match status" value="1"/>
</dbReference>
<feature type="binding site" evidence="5">
    <location>
        <position position="131"/>
    </location>
    <ligand>
        <name>5-phospho-alpha-D-ribose 1-diphosphate</name>
        <dbReference type="ChEBI" id="CHEBI:58017"/>
    </ligand>
</feature>
<comment type="cofactor">
    <cofactor evidence="5">
        <name>Mg(2+)</name>
        <dbReference type="ChEBI" id="CHEBI:18420"/>
    </cofactor>
    <text evidence="5">Binds 2 magnesium ions per monomer.</text>
</comment>
<evidence type="ECO:0000256" key="1">
    <source>
        <dbReference type="ARBA" id="ARBA00022676"/>
    </source>
</evidence>
<feature type="binding site" evidence="5">
    <location>
        <position position="91"/>
    </location>
    <ligand>
        <name>anthranilate</name>
        <dbReference type="ChEBI" id="CHEBI:16567"/>
        <label>1</label>
    </ligand>
</feature>
<feature type="binding site" evidence="5">
    <location>
        <position position="103"/>
    </location>
    <ligand>
        <name>Mg(2+)</name>
        <dbReference type="ChEBI" id="CHEBI:18420"/>
        <label>1</label>
    </ligand>
</feature>
<dbReference type="SUPFAM" id="SSF52418">
    <property type="entry name" value="Nucleoside phosphorylase/phosphoribosyltransferase catalytic domain"/>
    <property type="match status" value="1"/>
</dbReference>
<feature type="binding site" evidence="5">
    <location>
        <position position="177"/>
    </location>
    <ligand>
        <name>anthranilate</name>
        <dbReference type="ChEBI" id="CHEBI:16567"/>
        <label>2</label>
    </ligand>
</feature>
<dbReference type="EMBL" id="BAAAOQ010000017">
    <property type="protein sequence ID" value="GAA2200408.1"/>
    <property type="molecule type" value="Genomic_DNA"/>
</dbReference>
<comment type="subunit">
    <text evidence="5">Homodimer.</text>
</comment>
<dbReference type="InterPro" id="IPR035902">
    <property type="entry name" value="Nuc_phospho_transferase"/>
</dbReference>
<evidence type="ECO:0000256" key="2">
    <source>
        <dbReference type="ARBA" id="ARBA00022679"/>
    </source>
</evidence>
<dbReference type="InterPro" id="IPR036320">
    <property type="entry name" value="Glycosyl_Trfase_fam3_N_dom_sf"/>
</dbReference>
<comment type="similarity">
    <text evidence="5">Belongs to the anthranilate phosphoribosyltransferase family.</text>
</comment>
<evidence type="ECO:0000256" key="4">
    <source>
        <dbReference type="ARBA" id="ARBA00023141"/>
    </source>
</evidence>
<evidence type="ECO:0000256" key="5">
    <source>
        <dbReference type="HAMAP-Rule" id="MF_00211"/>
    </source>
</evidence>
<accession>A0ABN3BV49</accession>
<comment type="caution">
    <text evidence="8">The sequence shown here is derived from an EMBL/GenBank/DDBJ whole genome shotgun (WGS) entry which is preliminary data.</text>
</comment>
<feature type="binding site" evidence="5">
    <location>
        <position position="236"/>
    </location>
    <ligand>
        <name>Mg(2+)</name>
        <dbReference type="ChEBI" id="CHEBI:18420"/>
        <label>2</label>
    </ligand>
</feature>
<keyword evidence="4 5" id="KW-0057">Aromatic amino acid biosynthesis</keyword>
<dbReference type="PANTHER" id="PTHR43285">
    <property type="entry name" value="ANTHRANILATE PHOSPHORIBOSYLTRANSFERASE"/>
    <property type="match status" value="1"/>
</dbReference>
<evidence type="ECO:0000256" key="3">
    <source>
        <dbReference type="ARBA" id="ARBA00022822"/>
    </source>
</evidence>
<feature type="binding site" evidence="5">
    <location>
        <position position="236"/>
    </location>
    <ligand>
        <name>Mg(2+)</name>
        <dbReference type="ChEBI" id="CHEBI:18420"/>
        <label>1</label>
    </ligand>
</feature>
<dbReference type="RefSeq" id="WP_079081190.1">
    <property type="nucleotide sequence ID" value="NZ_BAAAOQ010000017.1"/>
</dbReference>
<dbReference type="Gene3D" id="3.40.1030.10">
    <property type="entry name" value="Nucleoside phosphorylase/phosphoribosyltransferase catalytic domain"/>
    <property type="match status" value="1"/>
</dbReference>
<dbReference type="Proteomes" id="UP001501391">
    <property type="component" value="Unassembled WGS sequence"/>
</dbReference>
<comment type="pathway">
    <text evidence="5">Amino-acid biosynthesis; L-tryptophan biosynthesis; L-tryptophan from chorismate: step 2/5.</text>
</comment>
<comment type="caution">
    <text evidence="5">Lacks conserved residue(s) required for the propagation of feature annotation.</text>
</comment>
<dbReference type="InterPro" id="IPR005940">
    <property type="entry name" value="Anthranilate_Pribosyl_Tfrase"/>
</dbReference>
<feature type="domain" description="Glycosyl transferase family 3 N-terminal" evidence="7">
    <location>
        <begin position="16"/>
        <end position="77"/>
    </location>
</feature>
<comment type="catalytic activity">
    <reaction evidence="5">
        <text>N-(5-phospho-beta-D-ribosyl)anthranilate + diphosphate = 5-phospho-alpha-D-ribose 1-diphosphate + anthranilate</text>
        <dbReference type="Rhea" id="RHEA:11768"/>
        <dbReference type="ChEBI" id="CHEBI:16567"/>
        <dbReference type="ChEBI" id="CHEBI:18277"/>
        <dbReference type="ChEBI" id="CHEBI:33019"/>
        <dbReference type="ChEBI" id="CHEBI:58017"/>
        <dbReference type="EC" id="2.4.2.18"/>
    </reaction>
</comment>
<keyword evidence="3 5" id="KW-0822">Tryptophan biosynthesis</keyword>
<feature type="binding site" evidence="5">
    <location>
        <begin position="119"/>
        <end position="127"/>
    </location>
    <ligand>
        <name>5-phospho-alpha-D-ribose 1-diphosphate</name>
        <dbReference type="ChEBI" id="CHEBI:58017"/>
    </ligand>
</feature>
<feature type="binding site" evidence="5">
    <location>
        <begin position="94"/>
        <end position="95"/>
    </location>
    <ligand>
        <name>5-phospho-alpha-D-ribose 1-diphosphate</name>
        <dbReference type="ChEBI" id="CHEBI:58017"/>
    </ligand>
</feature>
<evidence type="ECO:0000313" key="8">
    <source>
        <dbReference type="EMBL" id="GAA2200408.1"/>
    </source>
</evidence>
<gene>
    <name evidence="8" type="primary">trpD_2</name>
    <name evidence="5" type="synonym">trpD</name>
    <name evidence="8" type="ORF">GCM10009787_51180</name>
</gene>
<keyword evidence="5" id="KW-0479">Metal-binding</keyword>
<keyword evidence="1 5" id="KW-0328">Glycosyltransferase</keyword>
<dbReference type="GO" id="GO:0016757">
    <property type="term" value="F:glycosyltransferase activity"/>
    <property type="evidence" value="ECO:0007669"/>
    <property type="project" value="UniProtKB-KW"/>
</dbReference>
<dbReference type="Pfam" id="PF00591">
    <property type="entry name" value="Glycos_transf_3"/>
    <property type="match status" value="1"/>
</dbReference>
<feature type="domain" description="Glycosyl transferase family 3" evidence="6">
    <location>
        <begin position="85"/>
        <end position="337"/>
    </location>
</feature>
<proteinExistence type="inferred from homology"/>
<dbReference type="InterPro" id="IPR000312">
    <property type="entry name" value="Glycosyl_Trfase_fam3"/>
</dbReference>
<dbReference type="Gene3D" id="1.20.970.10">
    <property type="entry name" value="Transferase, Pyrimidine Nucleoside Phosphorylase, Chain C"/>
    <property type="match status" value="1"/>
</dbReference>
<dbReference type="SUPFAM" id="SSF47648">
    <property type="entry name" value="Nucleoside phosphorylase/phosphoribosyltransferase N-terminal domain"/>
    <property type="match status" value="1"/>
</dbReference>
<dbReference type="PANTHER" id="PTHR43285:SF2">
    <property type="entry name" value="ANTHRANILATE PHOSPHORIBOSYLTRANSFERASE"/>
    <property type="match status" value="1"/>
</dbReference>
<keyword evidence="5" id="KW-0460">Magnesium</keyword>
<organism evidence="8 9">
    <name type="scientific">Streptomyces bangladeshensis</name>
    <dbReference type="NCBI Taxonomy" id="295352"/>
    <lineage>
        <taxon>Bacteria</taxon>
        <taxon>Bacillati</taxon>
        <taxon>Actinomycetota</taxon>
        <taxon>Actinomycetes</taxon>
        <taxon>Kitasatosporales</taxon>
        <taxon>Streptomycetaceae</taxon>
        <taxon>Streptomyces</taxon>
    </lineage>
</organism>